<dbReference type="GO" id="GO:0019843">
    <property type="term" value="F:rRNA binding"/>
    <property type="evidence" value="ECO:0007669"/>
    <property type="project" value="UniProtKB-UniRule"/>
</dbReference>
<dbReference type="InterPro" id="IPR001196">
    <property type="entry name" value="Ribosomal_uL15_CS"/>
</dbReference>
<dbReference type="InterPro" id="IPR021131">
    <property type="entry name" value="Ribosomal_uL15/eL18"/>
</dbReference>
<keyword evidence="9" id="KW-1185">Reference proteome</keyword>
<dbReference type="Gene3D" id="3.100.10.10">
    <property type="match status" value="1"/>
</dbReference>
<dbReference type="GO" id="GO:0003735">
    <property type="term" value="F:structural constituent of ribosome"/>
    <property type="evidence" value="ECO:0007669"/>
    <property type="project" value="InterPro"/>
</dbReference>
<protein>
    <recommendedName>
        <fullName evidence="4">Large ribosomal subunit protein uL15</fullName>
    </recommendedName>
</protein>
<evidence type="ECO:0000256" key="1">
    <source>
        <dbReference type="ARBA" id="ARBA00007320"/>
    </source>
</evidence>
<evidence type="ECO:0000313" key="9">
    <source>
        <dbReference type="Proteomes" id="UP000192393"/>
    </source>
</evidence>
<evidence type="ECO:0000256" key="4">
    <source>
        <dbReference type="HAMAP-Rule" id="MF_01341"/>
    </source>
</evidence>
<feature type="compositionally biased region" description="Gly residues" evidence="6">
    <location>
        <begin position="23"/>
        <end position="32"/>
    </location>
</feature>
<dbReference type="SUPFAM" id="SSF52080">
    <property type="entry name" value="Ribosomal proteins L15p and L18e"/>
    <property type="match status" value="1"/>
</dbReference>
<feature type="compositionally biased region" description="Basic residues" evidence="6">
    <location>
        <begin position="33"/>
        <end position="47"/>
    </location>
</feature>
<keyword evidence="3 4" id="KW-0687">Ribonucleoprotein</keyword>
<feature type="domain" description="Large ribosomal subunit protein uL15/eL18" evidence="7">
    <location>
        <begin position="77"/>
        <end position="147"/>
    </location>
</feature>
<dbReference type="EMBL" id="FWXS01000005">
    <property type="protein sequence ID" value="SMC64283.1"/>
    <property type="molecule type" value="Genomic_DNA"/>
</dbReference>
<evidence type="ECO:0000259" key="7">
    <source>
        <dbReference type="Pfam" id="PF00828"/>
    </source>
</evidence>
<organism evidence="8 9">
    <name type="scientific">Moheibacter sediminis</name>
    <dbReference type="NCBI Taxonomy" id="1434700"/>
    <lineage>
        <taxon>Bacteria</taxon>
        <taxon>Pseudomonadati</taxon>
        <taxon>Bacteroidota</taxon>
        <taxon>Flavobacteriia</taxon>
        <taxon>Flavobacteriales</taxon>
        <taxon>Weeksellaceae</taxon>
        <taxon>Moheibacter</taxon>
    </lineage>
</organism>
<keyword evidence="4" id="KW-0699">rRNA-binding</keyword>
<comment type="function">
    <text evidence="4">Binds to the 23S rRNA.</text>
</comment>
<dbReference type="AlphaFoldDB" id="A0A1W2AUA1"/>
<keyword evidence="4" id="KW-0694">RNA-binding</keyword>
<dbReference type="NCBIfam" id="TIGR01071">
    <property type="entry name" value="rplO_bact"/>
    <property type="match status" value="1"/>
</dbReference>
<dbReference type="PANTHER" id="PTHR12934:SF11">
    <property type="entry name" value="LARGE RIBOSOMAL SUBUNIT PROTEIN UL15M"/>
    <property type="match status" value="1"/>
</dbReference>
<name>A0A1W2AUA1_9FLAO</name>
<dbReference type="GO" id="GO:0006412">
    <property type="term" value="P:translation"/>
    <property type="evidence" value="ECO:0007669"/>
    <property type="project" value="UniProtKB-UniRule"/>
</dbReference>
<dbReference type="PROSITE" id="PS00475">
    <property type="entry name" value="RIBOSOMAL_L15"/>
    <property type="match status" value="1"/>
</dbReference>
<evidence type="ECO:0000256" key="5">
    <source>
        <dbReference type="RuleBase" id="RU003888"/>
    </source>
</evidence>
<dbReference type="PANTHER" id="PTHR12934">
    <property type="entry name" value="50S RIBOSOMAL PROTEIN L15"/>
    <property type="match status" value="1"/>
</dbReference>
<feature type="region of interest" description="Disordered" evidence="6">
    <location>
        <begin position="1"/>
        <end position="54"/>
    </location>
</feature>
<dbReference type="RefSeq" id="WP_084017286.1">
    <property type="nucleotide sequence ID" value="NZ_FWXS01000005.1"/>
</dbReference>
<dbReference type="GO" id="GO:0022625">
    <property type="term" value="C:cytosolic large ribosomal subunit"/>
    <property type="evidence" value="ECO:0007669"/>
    <property type="project" value="TreeGrafter"/>
</dbReference>
<dbReference type="Proteomes" id="UP000192393">
    <property type="component" value="Unassembled WGS sequence"/>
</dbReference>
<proteinExistence type="inferred from homology"/>
<evidence type="ECO:0000256" key="2">
    <source>
        <dbReference type="ARBA" id="ARBA00022980"/>
    </source>
</evidence>
<comment type="subunit">
    <text evidence="4">Part of the 50S ribosomal subunit.</text>
</comment>
<reference evidence="9" key="1">
    <citation type="submission" date="2017-04" db="EMBL/GenBank/DDBJ databases">
        <authorList>
            <person name="Varghese N."/>
            <person name="Submissions S."/>
        </authorList>
    </citation>
    <scope>NUCLEOTIDE SEQUENCE [LARGE SCALE GENOMIC DNA]</scope>
    <source>
        <strain evidence="9">CGMCC 1.12708</strain>
    </source>
</reference>
<evidence type="ECO:0000256" key="3">
    <source>
        <dbReference type="ARBA" id="ARBA00023274"/>
    </source>
</evidence>
<dbReference type="OrthoDB" id="9810293at2"/>
<dbReference type="InterPro" id="IPR030878">
    <property type="entry name" value="Ribosomal_uL15"/>
</dbReference>
<dbReference type="HAMAP" id="MF_01341">
    <property type="entry name" value="Ribosomal_uL15"/>
    <property type="match status" value="1"/>
</dbReference>
<dbReference type="STRING" id="1434700.SAMN06296427_10579"/>
<comment type="similarity">
    <text evidence="1 4 5">Belongs to the universal ribosomal protein uL15 family.</text>
</comment>
<keyword evidence="2 4" id="KW-0689">Ribosomal protein</keyword>
<evidence type="ECO:0000256" key="6">
    <source>
        <dbReference type="SAM" id="MobiDB-lite"/>
    </source>
</evidence>
<evidence type="ECO:0000313" key="8">
    <source>
        <dbReference type="EMBL" id="SMC64283.1"/>
    </source>
</evidence>
<sequence>MNLSNLKPAQGSVKNKFRKGRGEGSGNAGTSGRGHKGQKSRSGNKKKVGFEGGQMPLQRRVPKFGFKNINRVEYNGVNLDVIQQLIDNNKITDTLTKEILVQQGLAHKNDLIKILGRGELKSNVTIIADKFTKTAQEAIEKAGGKAEIVAKKSKVAE</sequence>
<dbReference type="Pfam" id="PF00828">
    <property type="entry name" value="Ribosomal_L27A"/>
    <property type="match status" value="1"/>
</dbReference>
<dbReference type="InterPro" id="IPR036227">
    <property type="entry name" value="Ribosomal_uL15/eL18_sf"/>
</dbReference>
<accession>A0A1W2AUA1</accession>
<gene>
    <name evidence="4" type="primary">rplO</name>
    <name evidence="8" type="ORF">SAMN06296427_10579</name>
</gene>
<dbReference type="InterPro" id="IPR005749">
    <property type="entry name" value="Ribosomal_uL15_bac-type"/>
</dbReference>